<dbReference type="InterPro" id="IPR027417">
    <property type="entry name" value="P-loop_NTPase"/>
</dbReference>
<dbReference type="Pfam" id="PF06564">
    <property type="entry name" value="CBP_BcsQ"/>
    <property type="match status" value="1"/>
</dbReference>
<dbReference type="Proteomes" id="UP000838160">
    <property type="component" value="Unassembled WGS sequence"/>
</dbReference>
<evidence type="ECO:0000313" key="1">
    <source>
        <dbReference type="EMBL" id="CAH0526211.1"/>
    </source>
</evidence>
<dbReference type="InterPro" id="IPR017746">
    <property type="entry name" value="Cellulose_synthase_operon_BcsQ"/>
</dbReference>
<dbReference type="RefSeq" id="WP_237484620.1">
    <property type="nucleotide sequence ID" value="NZ_CAKLCM010000002.1"/>
</dbReference>
<proteinExistence type="predicted"/>
<organism evidence="1 2">
    <name type="scientific">Vibrio hippocampi</name>
    <dbReference type="NCBI Taxonomy" id="654686"/>
    <lineage>
        <taxon>Bacteria</taxon>
        <taxon>Pseudomonadati</taxon>
        <taxon>Pseudomonadota</taxon>
        <taxon>Gammaproteobacteria</taxon>
        <taxon>Vibrionales</taxon>
        <taxon>Vibrionaceae</taxon>
        <taxon>Vibrio</taxon>
    </lineage>
</organism>
<accession>A0ABM8ZIW0</accession>
<dbReference type="EMBL" id="CAKLCM010000002">
    <property type="protein sequence ID" value="CAH0526211.1"/>
    <property type="molecule type" value="Genomic_DNA"/>
</dbReference>
<dbReference type="PANTHER" id="PTHR13696">
    <property type="entry name" value="P-LOOP CONTAINING NUCLEOSIDE TRIPHOSPHATE HYDROLASE"/>
    <property type="match status" value="1"/>
</dbReference>
<protein>
    <submittedName>
        <fullName evidence="1">Cellulose biosynthesis protein BcsQ</fullName>
    </submittedName>
</protein>
<dbReference type="Gene3D" id="3.40.50.300">
    <property type="entry name" value="P-loop containing nucleotide triphosphate hydrolases"/>
    <property type="match status" value="1"/>
</dbReference>
<evidence type="ECO:0000313" key="2">
    <source>
        <dbReference type="Proteomes" id="UP000838160"/>
    </source>
</evidence>
<dbReference type="CDD" id="cd02042">
    <property type="entry name" value="ParAB_family"/>
    <property type="match status" value="1"/>
</dbReference>
<dbReference type="PANTHER" id="PTHR13696:SF99">
    <property type="entry name" value="COBYRINIC ACID AC-DIAMIDE SYNTHASE"/>
    <property type="match status" value="1"/>
</dbReference>
<dbReference type="SUPFAM" id="SSF52540">
    <property type="entry name" value="P-loop containing nucleoside triphosphate hydrolases"/>
    <property type="match status" value="1"/>
</dbReference>
<sequence>MPLITVSSPKGGVGCTTIVANLCYALSAKGIKTLAIDFDRQNSLRLHFGLPISDERGYVAQSQEQSNWGEMALSYKNNIFVLPYGETSNQQSDAFESRLTQDELFVSRGLYSLLQDPKLVIIADVPGSQFAACRAVSKLADICITPLLADTASLSLLPKVEKMFAENTHCPHYFVLNQTDLKKRVSSEVIVFSQDRLQDKLLGQIHRDESVVEANASQKSIYDFNPNSSAAFDVDMISNKIITALDINVGDGLTS</sequence>
<dbReference type="InterPro" id="IPR050678">
    <property type="entry name" value="DNA_Partitioning_ATPase"/>
</dbReference>
<gene>
    <name evidence="1" type="primary">bcsQ</name>
    <name evidence="1" type="ORF">VHP8226_01685</name>
</gene>
<name>A0ABM8ZIW0_9VIBR</name>
<reference evidence="1" key="1">
    <citation type="submission" date="2021-12" db="EMBL/GenBank/DDBJ databases">
        <authorList>
            <person name="Rodrigo-Torres L."/>
            <person name="Arahal R. D."/>
            <person name="Lucena T."/>
        </authorList>
    </citation>
    <scope>NUCLEOTIDE SEQUENCE</scope>
    <source>
        <strain evidence="1">CECT 8226</strain>
    </source>
</reference>
<dbReference type="NCBIfam" id="TIGR03371">
    <property type="entry name" value="cellulose_yhjQ"/>
    <property type="match status" value="1"/>
</dbReference>
<comment type="caution">
    <text evidence="1">The sequence shown here is derived from an EMBL/GenBank/DDBJ whole genome shotgun (WGS) entry which is preliminary data.</text>
</comment>
<keyword evidence="2" id="KW-1185">Reference proteome</keyword>